<evidence type="ECO:0000313" key="6">
    <source>
        <dbReference type="EMBL" id="MFD2753751.1"/>
    </source>
</evidence>
<organism evidence="6 7">
    <name type="scientific">Comamonas terrae</name>
    <dbReference type="NCBI Taxonomy" id="673548"/>
    <lineage>
        <taxon>Bacteria</taxon>
        <taxon>Pseudomonadati</taxon>
        <taxon>Pseudomonadota</taxon>
        <taxon>Betaproteobacteria</taxon>
        <taxon>Burkholderiales</taxon>
        <taxon>Comamonadaceae</taxon>
        <taxon>Comamonas</taxon>
    </lineage>
</organism>
<proteinExistence type="inferred from homology"/>
<keyword evidence="7" id="KW-1185">Reference proteome</keyword>
<evidence type="ECO:0000256" key="4">
    <source>
        <dbReference type="ARBA" id="ARBA00023163"/>
    </source>
</evidence>
<dbReference type="Gene3D" id="3.40.190.290">
    <property type="match status" value="1"/>
</dbReference>
<dbReference type="PANTHER" id="PTHR30537:SF5">
    <property type="entry name" value="HTH-TYPE TRANSCRIPTIONAL ACTIVATOR TTDR-RELATED"/>
    <property type="match status" value="1"/>
</dbReference>
<protein>
    <submittedName>
        <fullName evidence="6">LysR family transcriptional regulator</fullName>
    </submittedName>
</protein>
<dbReference type="SUPFAM" id="SSF46785">
    <property type="entry name" value="Winged helix' DNA-binding domain"/>
    <property type="match status" value="1"/>
</dbReference>
<keyword evidence="3" id="KW-0238">DNA-binding</keyword>
<comment type="similarity">
    <text evidence="1">Belongs to the LysR transcriptional regulatory family.</text>
</comment>
<name>A0ABW5UJM9_9BURK</name>
<accession>A0ABW5UJM9</accession>
<dbReference type="Gene3D" id="1.10.10.10">
    <property type="entry name" value="Winged helix-like DNA-binding domain superfamily/Winged helix DNA-binding domain"/>
    <property type="match status" value="1"/>
</dbReference>
<gene>
    <name evidence="6" type="ORF">ACFSW6_06600</name>
</gene>
<dbReference type="SUPFAM" id="SSF53850">
    <property type="entry name" value="Periplasmic binding protein-like II"/>
    <property type="match status" value="1"/>
</dbReference>
<reference evidence="7" key="1">
    <citation type="journal article" date="2019" name="Int. J. Syst. Evol. Microbiol.">
        <title>The Global Catalogue of Microorganisms (GCM) 10K type strain sequencing project: providing services to taxonomists for standard genome sequencing and annotation.</title>
        <authorList>
            <consortium name="The Broad Institute Genomics Platform"/>
            <consortium name="The Broad Institute Genome Sequencing Center for Infectious Disease"/>
            <person name="Wu L."/>
            <person name="Ma J."/>
        </authorList>
    </citation>
    <scope>NUCLEOTIDE SEQUENCE [LARGE SCALE GENOMIC DNA]</scope>
    <source>
        <strain evidence="7">TISTR 1906</strain>
    </source>
</reference>
<dbReference type="PROSITE" id="PS50931">
    <property type="entry name" value="HTH_LYSR"/>
    <property type="match status" value="1"/>
</dbReference>
<dbReference type="RefSeq" id="WP_066474105.1">
    <property type="nucleotide sequence ID" value="NZ_BCNT01000004.1"/>
</dbReference>
<dbReference type="InterPro" id="IPR036390">
    <property type="entry name" value="WH_DNA-bd_sf"/>
</dbReference>
<dbReference type="Proteomes" id="UP001597463">
    <property type="component" value="Unassembled WGS sequence"/>
</dbReference>
<comment type="caution">
    <text evidence="6">The sequence shown here is derived from an EMBL/GenBank/DDBJ whole genome shotgun (WGS) entry which is preliminary data.</text>
</comment>
<dbReference type="EMBL" id="JBHUMV010000002">
    <property type="protein sequence ID" value="MFD2753751.1"/>
    <property type="molecule type" value="Genomic_DNA"/>
</dbReference>
<keyword evidence="4" id="KW-0804">Transcription</keyword>
<keyword evidence="2" id="KW-0805">Transcription regulation</keyword>
<dbReference type="CDD" id="cd08422">
    <property type="entry name" value="PBP2_CrgA_like"/>
    <property type="match status" value="1"/>
</dbReference>
<dbReference type="InterPro" id="IPR000847">
    <property type="entry name" value="LysR_HTH_N"/>
</dbReference>
<dbReference type="InterPro" id="IPR005119">
    <property type="entry name" value="LysR_subst-bd"/>
</dbReference>
<sequence length="312" mass="34665">MTETMPAGSDRIDLMLSFLRIVEAGSLSAAAQQLGTSQPTMSRRLQALERLLGVKLLQRSTHGMQLTEEGGRCFEHARELVGHWQAMEADLRGPADQPRGTLRVVVPHAYGQEQLVRPLMRYLRRHPEVNVEWMLSDRPPNFVADGIDCAIRVGMVEDLSAVAIRIAQVRRIVIAAPSALPRGAGLPRSPAELAQLPWLAASIFYRRELTLQRVDEPGRQSLIEIAPRLSTDNLYALLSAARDGLGLGVVSAWLVDDDLRSGRLLHLLPEWEAAPQPVSIVYPYAKFYPAKLRHFVEAMREAIPHMPGMRGA</sequence>
<feature type="domain" description="HTH lysR-type" evidence="5">
    <location>
        <begin position="10"/>
        <end position="67"/>
    </location>
</feature>
<dbReference type="InterPro" id="IPR036388">
    <property type="entry name" value="WH-like_DNA-bd_sf"/>
</dbReference>
<dbReference type="PRINTS" id="PR00039">
    <property type="entry name" value="HTHLYSR"/>
</dbReference>
<evidence type="ECO:0000259" key="5">
    <source>
        <dbReference type="PROSITE" id="PS50931"/>
    </source>
</evidence>
<evidence type="ECO:0000256" key="3">
    <source>
        <dbReference type="ARBA" id="ARBA00023125"/>
    </source>
</evidence>
<dbReference type="Pfam" id="PF00126">
    <property type="entry name" value="HTH_1"/>
    <property type="match status" value="1"/>
</dbReference>
<dbReference type="PANTHER" id="PTHR30537">
    <property type="entry name" value="HTH-TYPE TRANSCRIPTIONAL REGULATOR"/>
    <property type="match status" value="1"/>
</dbReference>
<dbReference type="InterPro" id="IPR058163">
    <property type="entry name" value="LysR-type_TF_proteobact-type"/>
</dbReference>
<evidence type="ECO:0000256" key="1">
    <source>
        <dbReference type="ARBA" id="ARBA00009437"/>
    </source>
</evidence>
<evidence type="ECO:0000313" key="7">
    <source>
        <dbReference type="Proteomes" id="UP001597463"/>
    </source>
</evidence>
<dbReference type="Pfam" id="PF03466">
    <property type="entry name" value="LysR_substrate"/>
    <property type="match status" value="1"/>
</dbReference>
<evidence type="ECO:0000256" key="2">
    <source>
        <dbReference type="ARBA" id="ARBA00023015"/>
    </source>
</evidence>